<proteinExistence type="predicted"/>
<protein>
    <submittedName>
        <fullName evidence="1">Uncharacterized protein</fullName>
    </submittedName>
</protein>
<organism evidence="1">
    <name type="scientific">Actinobacteria phage HS02</name>
    <dbReference type="NCBI Taxonomy" id="3056388"/>
    <lineage>
        <taxon>Viruses</taxon>
    </lineage>
</organism>
<sequence>MSTLDEAAEVIRTWQQRHKNELDNNTDWAAQNLAGDLNQAGLLAPELPEPRFRDANGPVWEIPLHDGLSVVTVRVLYGNVSVGMRGLGFYVNSAEARKIAAAILAAADYTEEA</sequence>
<accession>A0AA50ACX0</accession>
<name>A0AA50ACX0_9VIRU</name>
<evidence type="ECO:0000313" key="1">
    <source>
        <dbReference type="EMBL" id="WLJ25582.1"/>
    </source>
</evidence>
<dbReference type="EMBL" id="OQ890312">
    <property type="protein sequence ID" value="WLJ25582.1"/>
    <property type="molecule type" value="Genomic_DNA"/>
</dbReference>
<reference evidence="1" key="1">
    <citation type="submission" date="2023-04" db="EMBL/GenBank/DDBJ databases">
        <title>The human skin virome in hidradenitis suppurativa patients.</title>
        <authorList>
            <person name="Jansen D."/>
        </authorList>
    </citation>
    <scope>NUCLEOTIDE SEQUENCE</scope>
    <source>
        <strain evidence="1">VC1_JansenPhageB</strain>
    </source>
</reference>